<dbReference type="Proteomes" id="UP000028534">
    <property type="component" value="Unassembled WGS sequence"/>
</dbReference>
<protein>
    <recommendedName>
        <fullName evidence="4">DUF1254 domain-containing protein</fullName>
    </recommendedName>
</protein>
<evidence type="ECO:0000256" key="1">
    <source>
        <dbReference type="SAM" id="SignalP"/>
    </source>
</evidence>
<sequence>MWLRIVGGFAMATALPLAPSAQAQPSPIAVKTDKSWTHKPSGIAFPSKIDGFARSAVEDLSNGALLDTSIAYDDPISRTHVNVYVYHAAMPATAIWFDVAATMIATNDKFGRPAALGDPVAFALPGSSVPAGLRQSFAISQVGRSSGVAVIALGEWVVKLRVTSPVHDASQLDALLDRMIAQIGWPRALPPLAAAVPLKPCPQPLVFGAPADKVTKDGASVIAGAMMGNIDRSVREKATKNREAPAAPAYCVHPDRIQGRLPIYQGETNEGSYAIPLGDSGTMLVIARDTLTALLGGKDESSAPWTVTVRKLDQWLQYPSYASAPPPVQAIEIVQSEKPLSTTSIYGKQSQISLSPDAVAN</sequence>
<dbReference type="EMBL" id="JGVR01000009">
    <property type="protein sequence ID" value="KEZ19403.1"/>
    <property type="molecule type" value="Genomic_DNA"/>
</dbReference>
<name>A0A084EN61_SPHYA</name>
<feature type="signal peptide" evidence="1">
    <location>
        <begin position="1"/>
        <end position="23"/>
    </location>
</feature>
<organism evidence="2 3">
    <name type="scientific">Sphingobium yanoikuyae</name>
    <name type="common">Sphingomonas yanoikuyae</name>
    <dbReference type="NCBI Taxonomy" id="13690"/>
    <lineage>
        <taxon>Bacteria</taxon>
        <taxon>Pseudomonadati</taxon>
        <taxon>Pseudomonadota</taxon>
        <taxon>Alphaproteobacteria</taxon>
        <taxon>Sphingomonadales</taxon>
        <taxon>Sphingomonadaceae</taxon>
        <taxon>Sphingobium</taxon>
    </lineage>
</organism>
<dbReference type="RefSeq" id="WP_252364950.1">
    <property type="nucleotide sequence ID" value="NZ_JGVR01000009.1"/>
</dbReference>
<gene>
    <name evidence="2" type="ORF">CP98_01924</name>
</gene>
<reference evidence="2 3" key="1">
    <citation type="submission" date="2014-03" db="EMBL/GenBank/DDBJ databases">
        <title>Genome sequence of Sphingobium yanoikuyae B1.</title>
        <authorList>
            <person name="Gan H.M."/>
            <person name="Gan H.Y."/>
            <person name="Savka M.A."/>
        </authorList>
    </citation>
    <scope>NUCLEOTIDE SEQUENCE [LARGE SCALE GENOMIC DNA]</scope>
    <source>
        <strain evidence="2 3">B1</strain>
    </source>
</reference>
<comment type="caution">
    <text evidence="2">The sequence shown here is derived from an EMBL/GenBank/DDBJ whole genome shotgun (WGS) entry which is preliminary data.</text>
</comment>
<proteinExistence type="predicted"/>
<dbReference type="AlphaFoldDB" id="A0A084EN61"/>
<keyword evidence="1" id="KW-0732">Signal</keyword>
<evidence type="ECO:0000313" key="3">
    <source>
        <dbReference type="Proteomes" id="UP000028534"/>
    </source>
</evidence>
<accession>A0A084EN61</accession>
<evidence type="ECO:0008006" key="4">
    <source>
        <dbReference type="Google" id="ProtNLM"/>
    </source>
</evidence>
<dbReference type="eggNOG" id="ENOG50315SW">
    <property type="taxonomic scope" value="Bacteria"/>
</dbReference>
<evidence type="ECO:0000313" key="2">
    <source>
        <dbReference type="EMBL" id="KEZ19403.1"/>
    </source>
</evidence>
<feature type="chain" id="PRO_5001774373" description="DUF1254 domain-containing protein" evidence="1">
    <location>
        <begin position="24"/>
        <end position="361"/>
    </location>
</feature>
<dbReference type="PATRIC" id="fig|13690.10.peg.1977"/>